<dbReference type="GO" id="GO:0016787">
    <property type="term" value="F:hydrolase activity"/>
    <property type="evidence" value="ECO:0007669"/>
    <property type="project" value="UniProtKB-KW"/>
</dbReference>
<evidence type="ECO:0000256" key="2">
    <source>
        <dbReference type="ARBA" id="ARBA00022723"/>
    </source>
</evidence>
<keyword evidence="7" id="KW-1185">Reference proteome</keyword>
<evidence type="ECO:0000313" key="7">
    <source>
        <dbReference type="Proteomes" id="UP000044841"/>
    </source>
</evidence>
<dbReference type="EMBL" id="CYGV01001434">
    <property type="protein sequence ID" value="CUA74355.1"/>
    <property type="molecule type" value="Genomic_DNA"/>
</dbReference>
<evidence type="ECO:0000313" key="6">
    <source>
        <dbReference type="EMBL" id="CUA74355.1"/>
    </source>
</evidence>
<comment type="similarity">
    <text evidence="1">Belongs to the metallo-beta-lactamase superfamily.</text>
</comment>
<dbReference type="SUPFAM" id="SSF56281">
    <property type="entry name" value="Metallo-hydrolase/oxidoreductase"/>
    <property type="match status" value="1"/>
</dbReference>
<dbReference type="PANTHER" id="PTHR42978:SF5">
    <property type="entry name" value="METALLO-BETA-LACTAMASE DOMAIN-CONTAINING PROTEIN"/>
    <property type="match status" value="1"/>
</dbReference>
<gene>
    <name evidence="6" type="ORF">RSOLAG22IIIB_05519</name>
</gene>
<keyword evidence="3" id="KW-0378">Hydrolase</keyword>
<dbReference type="SMART" id="SM00849">
    <property type="entry name" value="Lactamase_B"/>
    <property type="match status" value="1"/>
</dbReference>
<dbReference type="PANTHER" id="PTHR42978">
    <property type="entry name" value="QUORUM-QUENCHING LACTONASE YTNP-RELATED-RELATED"/>
    <property type="match status" value="1"/>
</dbReference>
<evidence type="ECO:0000256" key="3">
    <source>
        <dbReference type="ARBA" id="ARBA00022801"/>
    </source>
</evidence>
<reference evidence="6 7" key="1">
    <citation type="submission" date="2015-07" db="EMBL/GenBank/DDBJ databases">
        <authorList>
            <person name="Noorani M."/>
        </authorList>
    </citation>
    <scope>NUCLEOTIDE SEQUENCE [LARGE SCALE GENOMIC DNA]</scope>
    <source>
        <strain evidence="6">BBA 69670</strain>
    </source>
</reference>
<keyword evidence="4" id="KW-0862">Zinc</keyword>
<dbReference type="Proteomes" id="UP000044841">
    <property type="component" value="Unassembled WGS sequence"/>
</dbReference>
<dbReference type="InterPro" id="IPR001279">
    <property type="entry name" value="Metallo-B-lactamas"/>
</dbReference>
<dbReference type="InterPro" id="IPR051013">
    <property type="entry name" value="MBL_superfamily_lactonases"/>
</dbReference>
<dbReference type="Gene3D" id="3.60.15.10">
    <property type="entry name" value="Ribonuclease Z/Hydroxyacylglutathione hydrolase-like"/>
    <property type="match status" value="1"/>
</dbReference>
<evidence type="ECO:0000259" key="5">
    <source>
        <dbReference type="SMART" id="SM00849"/>
    </source>
</evidence>
<dbReference type="GO" id="GO:0046872">
    <property type="term" value="F:metal ion binding"/>
    <property type="evidence" value="ECO:0007669"/>
    <property type="project" value="UniProtKB-KW"/>
</dbReference>
<proteinExistence type="inferred from homology"/>
<sequence length="493" mass="54352">MSQFPDPTAPPPLNIPPSNHVVKLSIIDTTARVNGLGCSMFLGPAIKGHEYLSGPAYGFLIENESGIKILFDMGVPQKWENSAPTIVDLVRKLGWDITVTKNVSDILLENDVALESISTIIWSHFHWDHTGDPSLFPSTTSLTVGPGFKANMLPGYPANPNSPILESAYKDRELVEVSFDQNPELRIGEFRALDYFGDGSFYLLDSPGHAIGHICGLARTTPDSFVFLGADICHHSGELRPTEYLPLPNSISPNPFPGKVKGIVCPGSILLDLHPQHSATEPFYRISNGGANDLPEAQKSLNKLMNFDCYENIFTIIAHDAALLDIVDFFPKTLNDWKDKKYREKGLWKFVADFKEASAPTSENMPKSRSVFAKRMALLSQIFMKPKVGPNGPRIAYTFKKGRRSKPKSGATRISAEWKFVEGLGYIRADATPPRSRAAKTAGAFERSSHSSVPVEAADAKICSELIALSEIEGMEKIPRPSSMRDRILARLR</sequence>
<feature type="domain" description="Metallo-beta-lactamase" evidence="5">
    <location>
        <begin position="55"/>
        <end position="277"/>
    </location>
</feature>
<evidence type="ECO:0000256" key="4">
    <source>
        <dbReference type="ARBA" id="ARBA00022833"/>
    </source>
</evidence>
<dbReference type="InterPro" id="IPR036866">
    <property type="entry name" value="RibonucZ/Hydroxyglut_hydro"/>
</dbReference>
<organism evidence="6 7">
    <name type="scientific">Rhizoctonia solani</name>
    <dbReference type="NCBI Taxonomy" id="456999"/>
    <lineage>
        <taxon>Eukaryota</taxon>
        <taxon>Fungi</taxon>
        <taxon>Dikarya</taxon>
        <taxon>Basidiomycota</taxon>
        <taxon>Agaricomycotina</taxon>
        <taxon>Agaricomycetes</taxon>
        <taxon>Cantharellales</taxon>
        <taxon>Ceratobasidiaceae</taxon>
        <taxon>Rhizoctonia</taxon>
    </lineage>
</organism>
<protein>
    <recommendedName>
        <fullName evidence="5">Metallo-beta-lactamase domain-containing protein</fullName>
    </recommendedName>
</protein>
<name>A0A0K6G798_9AGAM</name>
<accession>A0A0K6G798</accession>
<dbReference type="AlphaFoldDB" id="A0A0K6G798"/>
<evidence type="ECO:0000256" key="1">
    <source>
        <dbReference type="ARBA" id="ARBA00007749"/>
    </source>
</evidence>
<keyword evidence="2" id="KW-0479">Metal-binding</keyword>
<dbReference type="CDD" id="cd07730">
    <property type="entry name" value="metallo-hydrolase-like_MBL-fold"/>
    <property type="match status" value="1"/>
</dbReference>